<dbReference type="InterPro" id="IPR029063">
    <property type="entry name" value="SAM-dependent_MTases_sf"/>
</dbReference>
<evidence type="ECO:0000313" key="5">
    <source>
        <dbReference type="Proteomes" id="UP000485058"/>
    </source>
</evidence>
<dbReference type="GO" id="GO:0008168">
    <property type="term" value="F:methyltransferase activity"/>
    <property type="evidence" value="ECO:0007669"/>
    <property type="project" value="UniProtKB-KW"/>
</dbReference>
<accession>A0A699Z6G8</accession>
<comment type="caution">
    <text evidence="4">The sequence shown here is derived from an EMBL/GenBank/DDBJ whole genome shotgun (WGS) entry which is preliminary data.</text>
</comment>
<dbReference type="EMBL" id="BLLF01000757">
    <property type="protein sequence ID" value="GFH14709.1"/>
    <property type="molecule type" value="Genomic_DNA"/>
</dbReference>
<feature type="domain" description="Ribosomal RNA large subunit methyltransferase K/L-like methyltransferase" evidence="3">
    <location>
        <begin position="63"/>
        <end position="123"/>
    </location>
</feature>
<keyword evidence="5" id="KW-1185">Reference proteome</keyword>
<evidence type="ECO:0000256" key="1">
    <source>
        <dbReference type="ARBA" id="ARBA00022603"/>
    </source>
</evidence>
<dbReference type="Proteomes" id="UP000485058">
    <property type="component" value="Unassembled WGS sequence"/>
</dbReference>
<organism evidence="4 5">
    <name type="scientific">Haematococcus lacustris</name>
    <name type="common">Green alga</name>
    <name type="synonym">Haematococcus pluvialis</name>
    <dbReference type="NCBI Taxonomy" id="44745"/>
    <lineage>
        <taxon>Eukaryota</taxon>
        <taxon>Viridiplantae</taxon>
        <taxon>Chlorophyta</taxon>
        <taxon>core chlorophytes</taxon>
        <taxon>Chlorophyceae</taxon>
        <taxon>CS clade</taxon>
        <taxon>Chlamydomonadales</taxon>
        <taxon>Haematococcaceae</taxon>
        <taxon>Haematococcus</taxon>
    </lineage>
</organism>
<protein>
    <submittedName>
        <fullName evidence="4">UPF0020 domain-containing protein</fullName>
    </submittedName>
</protein>
<evidence type="ECO:0000256" key="2">
    <source>
        <dbReference type="ARBA" id="ARBA00022679"/>
    </source>
</evidence>
<proteinExistence type="predicted"/>
<dbReference type="AlphaFoldDB" id="A0A699Z6G8"/>
<dbReference type="PANTHER" id="PTHR13370">
    <property type="entry name" value="RNA METHYLASE-RELATED"/>
    <property type="match status" value="1"/>
</dbReference>
<gene>
    <name evidence="4" type="ORF">HaLaN_10816</name>
</gene>
<dbReference type="GO" id="GO:0005737">
    <property type="term" value="C:cytoplasm"/>
    <property type="evidence" value="ECO:0007669"/>
    <property type="project" value="TreeGrafter"/>
</dbReference>
<reference evidence="4 5" key="1">
    <citation type="submission" date="2020-02" db="EMBL/GenBank/DDBJ databases">
        <title>Draft genome sequence of Haematococcus lacustris strain NIES-144.</title>
        <authorList>
            <person name="Morimoto D."/>
            <person name="Nakagawa S."/>
            <person name="Yoshida T."/>
            <person name="Sawayama S."/>
        </authorList>
    </citation>
    <scope>NUCLEOTIDE SEQUENCE [LARGE SCALE GENOMIC DNA]</scope>
    <source>
        <strain evidence="4 5">NIES-144</strain>
    </source>
</reference>
<evidence type="ECO:0000259" key="3">
    <source>
        <dbReference type="Pfam" id="PF01170"/>
    </source>
</evidence>
<name>A0A699Z6G8_HAELA</name>
<dbReference type="SUPFAM" id="SSF53335">
    <property type="entry name" value="S-adenosyl-L-methionine-dependent methyltransferases"/>
    <property type="match status" value="1"/>
</dbReference>
<dbReference type="InterPro" id="IPR000241">
    <property type="entry name" value="RlmKL-like_Mtase"/>
</dbReference>
<dbReference type="PANTHER" id="PTHR13370:SF3">
    <property type="entry name" value="TRNA (GUANINE(10)-N2)-METHYLTRANSFERASE HOMOLOG"/>
    <property type="match status" value="1"/>
</dbReference>
<dbReference type="Gene3D" id="3.40.50.150">
    <property type="entry name" value="Vaccinia Virus protein VP39"/>
    <property type="match status" value="1"/>
</dbReference>
<dbReference type="GO" id="GO:0032259">
    <property type="term" value="P:methylation"/>
    <property type="evidence" value="ECO:0007669"/>
    <property type="project" value="UniProtKB-KW"/>
</dbReference>
<keyword evidence="2" id="KW-0808">Transferase</keyword>
<dbReference type="Pfam" id="PF01170">
    <property type="entry name" value="UPF0020"/>
    <property type="match status" value="1"/>
</dbReference>
<evidence type="ECO:0000313" key="4">
    <source>
        <dbReference type="EMBL" id="GFH14709.1"/>
    </source>
</evidence>
<keyword evidence="1" id="KW-0489">Methyltransferase</keyword>
<sequence length="189" mass="20826">MFFPLQGKVQLKRPDVKFWLMIVNITGTTGHGDADMVPYRLYFGRIVAEYNHVVAQRYALSSRPFIGPTSMNAEMAFIMCNQAQVRAGQLVLDPYMGTGSIGVAMAYHGAQVMGTDVDMKVIKLGKTTAKGEHVNVYSNFQHYGTRGRLAGLLRLDLHTHPFRRDLQEGAASDIALQQAPDHNGESGGI</sequence>
<dbReference type="GO" id="GO:0043527">
    <property type="term" value="C:tRNA methyltransferase complex"/>
    <property type="evidence" value="ECO:0007669"/>
    <property type="project" value="UniProtKB-ARBA"/>
</dbReference>